<sequence length="39" mass="4631">MTISFVFEKNTHIEIQEKLDYPASRSDILEDMHCHHESV</sequence>
<name>A0AAD2SUH4_STRCV</name>
<evidence type="ECO:0000313" key="1">
    <source>
        <dbReference type="EMBL" id="EID19044.1"/>
    </source>
</evidence>
<dbReference type="Proteomes" id="UP000005070">
    <property type="component" value="Unassembled WGS sequence"/>
</dbReference>
<reference evidence="1 2" key="1">
    <citation type="submission" date="2012-01" db="EMBL/GenBank/DDBJ databases">
        <authorList>
            <person name="Harkins D.M."/>
            <person name="Madupu R."/>
            <person name="Durkin A.S."/>
            <person name="Torralba M."/>
            <person name="Methe B."/>
            <person name="Sutton G.G."/>
            <person name="Nelson K.E."/>
        </authorList>
    </citation>
    <scope>NUCLEOTIDE SEQUENCE [LARGE SCALE GENOMIC DNA]</scope>
    <source>
        <strain evidence="1 2">SK53</strain>
    </source>
</reference>
<dbReference type="EMBL" id="AICQ01000046">
    <property type="protein sequence ID" value="EID19044.1"/>
    <property type="molecule type" value="Genomic_DNA"/>
</dbReference>
<dbReference type="AlphaFoldDB" id="A0AAD2SUH4"/>
<comment type="caution">
    <text evidence="1">The sequence shown here is derived from an EMBL/GenBank/DDBJ whole genome shotgun (WGS) entry which is preliminary data.</text>
</comment>
<protein>
    <submittedName>
        <fullName evidence="1">Uncharacterized protein</fullName>
    </submittedName>
</protein>
<organism evidence="1 2">
    <name type="scientific">Streptococcus constellatus subsp. constellatus SK53</name>
    <dbReference type="NCBI Taxonomy" id="1095730"/>
    <lineage>
        <taxon>Bacteria</taxon>
        <taxon>Bacillati</taxon>
        <taxon>Bacillota</taxon>
        <taxon>Bacilli</taxon>
        <taxon>Lactobacillales</taxon>
        <taxon>Streptococcaceae</taxon>
        <taxon>Streptococcus</taxon>
        <taxon>Streptococcus anginosus group</taxon>
    </lineage>
</organism>
<evidence type="ECO:0000313" key="2">
    <source>
        <dbReference type="Proteomes" id="UP000005070"/>
    </source>
</evidence>
<proteinExistence type="predicted"/>
<accession>A0AAD2SUH4</accession>
<gene>
    <name evidence="1" type="ORF">HMPREF1044_0877</name>
</gene>